<sequence>MYRFTNRGVGLLTSALLCRCLKNSLVRPIEQGYIRSPKHPHPVKGPTPARKVLVFTHSAGFRHSYIPTAVEVVTKLGERSGAFEAFATEEPGDLDPGGLREYAAILFLTTGELPLTDEQKLALIDYVKGGGGFVGVHNAADTLYSFREYGEMLGGYFHSHPWTQVVRVVVEDQDHPSTRHLPRTFEVLEEVYTFRDWSRARTHVLISLDTSSVDLSKGTRPDNDYALAWCHSYGRGRVFYTAFGHFTWLWRQDWFQKHLLGGILWAMGVA</sequence>
<dbReference type="Gene3D" id="3.40.50.880">
    <property type="match status" value="1"/>
</dbReference>
<feature type="domain" description="ThuA-like" evidence="1">
    <location>
        <begin position="51"/>
        <end position="266"/>
    </location>
</feature>
<dbReference type="AlphaFoldDB" id="A0A7C4FEH9"/>
<evidence type="ECO:0000313" key="2">
    <source>
        <dbReference type="EMBL" id="HGI43170.1"/>
    </source>
</evidence>
<evidence type="ECO:0000259" key="1">
    <source>
        <dbReference type="Pfam" id="PF06283"/>
    </source>
</evidence>
<name>A0A7C4FEH9_THEPE</name>
<dbReference type="InterPro" id="IPR029062">
    <property type="entry name" value="Class_I_gatase-like"/>
</dbReference>
<reference evidence="2" key="1">
    <citation type="journal article" date="2020" name="mSystems">
        <title>Genome- and Community-Level Interaction Insights into Carbon Utilization and Element Cycling Functions of Hydrothermarchaeota in Hydrothermal Sediment.</title>
        <authorList>
            <person name="Zhou Z."/>
            <person name="Liu Y."/>
            <person name="Xu W."/>
            <person name="Pan J."/>
            <person name="Luo Z.H."/>
            <person name="Li M."/>
        </authorList>
    </citation>
    <scope>NUCLEOTIDE SEQUENCE [LARGE SCALE GENOMIC DNA]</scope>
    <source>
        <strain evidence="2">SpSt-735</strain>
    </source>
</reference>
<gene>
    <name evidence="2" type="ORF">ENV17_02135</name>
</gene>
<dbReference type="PANTHER" id="PTHR40469">
    <property type="entry name" value="SECRETED GLYCOSYL HYDROLASE"/>
    <property type="match status" value="1"/>
</dbReference>
<dbReference type="EMBL" id="DTFI01000060">
    <property type="protein sequence ID" value="HGI43170.1"/>
    <property type="molecule type" value="Genomic_DNA"/>
</dbReference>
<comment type="caution">
    <text evidence="2">The sequence shown here is derived from an EMBL/GenBank/DDBJ whole genome shotgun (WGS) entry which is preliminary data.</text>
</comment>
<dbReference type="PANTHER" id="PTHR40469:SF2">
    <property type="entry name" value="GALACTOSE-BINDING DOMAIN-LIKE SUPERFAMILY PROTEIN"/>
    <property type="match status" value="1"/>
</dbReference>
<accession>A0A7C4FEH9</accession>
<dbReference type="InterPro" id="IPR029010">
    <property type="entry name" value="ThuA-like"/>
</dbReference>
<proteinExistence type="predicted"/>
<organism evidence="2">
    <name type="scientific">Thermofilum pendens</name>
    <dbReference type="NCBI Taxonomy" id="2269"/>
    <lineage>
        <taxon>Archaea</taxon>
        <taxon>Thermoproteota</taxon>
        <taxon>Thermoprotei</taxon>
        <taxon>Thermofilales</taxon>
        <taxon>Thermofilaceae</taxon>
        <taxon>Thermofilum</taxon>
    </lineage>
</organism>
<dbReference type="Pfam" id="PF06283">
    <property type="entry name" value="ThuA"/>
    <property type="match status" value="1"/>
</dbReference>
<dbReference type="SUPFAM" id="SSF52317">
    <property type="entry name" value="Class I glutamine amidotransferase-like"/>
    <property type="match status" value="1"/>
</dbReference>
<protein>
    <submittedName>
        <fullName evidence="2">ThuA domain-containing protein</fullName>
    </submittedName>
</protein>